<dbReference type="Ensembl" id="ENSBJAT00000003724.1">
    <property type="protein sequence ID" value="ENSBJAP00000003636.1"/>
    <property type="gene ID" value="ENSBJAG00000002634.1"/>
</dbReference>
<proteinExistence type="predicted"/>
<evidence type="ECO:0008006" key="3">
    <source>
        <dbReference type="Google" id="ProtNLM"/>
    </source>
</evidence>
<reference evidence="1" key="2">
    <citation type="submission" date="2025-09" db="UniProtKB">
        <authorList>
            <consortium name="Ensembl"/>
        </authorList>
    </citation>
    <scope>IDENTIFICATION</scope>
</reference>
<name>A0A8C0AND7_9AVES</name>
<sequence length="193" mass="21363">MCVGEGAGTDPKVRTLFVSGLPVDIKPRELYLLFRPFKVRSSMKAAWSALWVLLTCAVLVTPSSQHVLNGSISSIAAQSYMWWVRPDASASNPELPETFPSPILIKAVVPLVGKGYLCWWLPGRAVPPCVGMPKHFGVMGADTEQESWADDPRCFKLCLKALCSFRWSLLLAVSCLGQRGWQGSLRSWKRLLN</sequence>
<dbReference type="Proteomes" id="UP000694555">
    <property type="component" value="Unplaced"/>
</dbReference>
<protein>
    <recommendedName>
        <fullName evidence="3">RRM domain-containing protein</fullName>
    </recommendedName>
</protein>
<evidence type="ECO:0000313" key="1">
    <source>
        <dbReference type="Ensembl" id="ENSBJAP00000003636.1"/>
    </source>
</evidence>
<evidence type="ECO:0000313" key="2">
    <source>
        <dbReference type="Proteomes" id="UP000694555"/>
    </source>
</evidence>
<dbReference type="AlphaFoldDB" id="A0A8C0AND7"/>
<reference evidence="1" key="1">
    <citation type="submission" date="2025-08" db="UniProtKB">
        <authorList>
            <consortium name="Ensembl"/>
        </authorList>
    </citation>
    <scope>IDENTIFICATION</scope>
</reference>
<keyword evidence="2" id="KW-1185">Reference proteome</keyword>
<organism evidence="1 2">
    <name type="scientific">Buteo japonicus</name>
    <dbReference type="NCBI Taxonomy" id="224669"/>
    <lineage>
        <taxon>Eukaryota</taxon>
        <taxon>Metazoa</taxon>
        <taxon>Chordata</taxon>
        <taxon>Craniata</taxon>
        <taxon>Vertebrata</taxon>
        <taxon>Euteleostomi</taxon>
        <taxon>Archelosauria</taxon>
        <taxon>Archosauria</taxon>
        <taxon>Dinosauria</taxon>
        <taxon>Saurischia</taxon>
        <taxon>Theropoda</taxon>
        <taxon>Coelurosauria</taxon>
        <taxon>Aves</taxon>
        <taxon>Neognathae</taxon>
        <taxon>Neoaves</taxon>
        <taxon>Telluraves</taxon>
        <taxon>Accipitrimorphae</taxon>
        <taxon>Accipitriformes</taxon>
        <taxon>Accipitridae</taxon>
        <taxon>Accipitrinae</taxon>
        <taxon>Buteo</taxon>
    </lineage>
</organism>
<accession>A0A8C0AND7</accession>